<dbReference type="InParanoid" id="T0RT43"/>
<dbReference type="EMBL" id="JH767150">
    <property type="protein sequence ID" value="EQC35603.1"/>
    <property type="molecule type" value="Genomic_DNA"/>
</dbReference>
<proteinExistence type="predicted"/>
<evidence type="ECO:0000256" key="1">
    <source>
        <dbReference type="SAM" id="Phobius"/>
    </source>
</evidence>
<dbReference type="RefSeq" id="XP_008610920.1">
    <property type="nucleotide sequence ID" value="XM_008612698.1"/>
</dbReference>
<keyword evidence="1" id="KW-0472">Membrane</keyword>
<feature type="transmembrane region" description="Helical" evidence="1">
    <location>
        <begin position="204"/>
        <end position="237"/>
    </location>
</feature>
<dbReference type="GeneID" id="19947617"/>
<name>T0RT43_SAPDV</name>
<dbReference type="AlphaFoldDB" id="T0RT43"/>
<keyword evidence="3" id="KW-1185">Reference proteome</keyword>
<dbReference type="OrthoDB" id="74505at2759"/>
<evidence type="ECO:0000313" key="2">
    <source>
        <dbReference type="EMBL" id="EQC35603.1"/>
    </source>
</evidence>
<protein>
    <submittedName>
        <fullName evidence="2">Uncharacterized protein</fullName>
    </submittedName>
</protein>
<organism evidence="2 3">
    <name type="scientific">Saprolegnia diclina (strain VS20)</name>
    <dbReference type="NCBI Taxonomy" id="1156394"/>
    <lineage>
        <taxon>Eukaryota</taxon>
        <taxon>Sar</taxon>
        <taxon>Stramenopiles</taxon>
        <taxon>Oomycota</taxon>
        <taxon>Saprolegniomycetes</taxon>
        <taxon>Saprolegniales</taxon>
        <taxon>Saprolegniaceae</taxon>
        <taxon>Saprolegnia</taxon>
    </lineage>
</organism>
<keyword evidence="1" id="KW-1133">Transmembrane helix</keyword>
<dbReference type="Proteomes" id="UP000030762">
    <property type="component" value="Unassembled WGS sequence"/>
</dbReference>
<gene>
    <name evidence="2" type="ORF">SDRG_06890</name>
</gene>
<sequence>MPAALADAWAATWRECAPTLCNMPKTDFAFCAWHLGALASENISCTWRYEDDASDGAAVLYPYASTVPIPLALQVRAAPLSVRCKINDTTLERRFDVRNCDSLTRHDVYHPLHQGAFLQQTCATARGPHQACAGHLISWEGTRTRYTDATARPLECCNARGVLPAFSCNLNTTLDGLGICAVAPFATYGLYDVHVLQISVDFAYAYPSIAIGLGSLLGAIALLGTLVWVVQLATLVVNEHQDTRRMDTSYYYKELPT</sequence>
<reference evidence="2 3" key="1">
    <citation type="submission" date="2012-04" db="EMBL/GenBank/DDBJ databases">
        <title>The Genome Sequence of Saprolegnia declina VS20.</title>
        <authorList>
            <consortium name="The Broad Institute Genome Sequencing Platform"/>
            <person name="Russ C."/>
            <person name="Nusbaum C."/>
            <person name="Tyler B."/>
            <person name="van West P."/>
            <person name="Dieguez-Uribeondo J."/>
            <person name="de Bruijn I."/>
            <person name="Tripathy S."/>
            <person name="Jiang R."/>
            <person name="Young S.K."/>
            <person name="Zeng Q."/>
            <person name="Gargeya S."/>
            <person name="Fitzgerald M."/>
            <person name="Haas B."/>
            <person name="Abouelleil A."/>
            <person name="Alvarado L."/>
            <person name="Arachchi H.M."/>
            <person name="Berlin A."/>
            <person name="Chapman S.B."/>
            <person name="Goldberg J."/>
            <person name="Griggs A."/>
            <person name="Gujja S."/>
            <person name="Hansen M."/>
            <person name="Howarth C."/>
            <person name="Imamovic A."/>
            <person name="Larimer J."/>
            <person name="McCowen C."/>
            <person name="Montmayeur A."/>
            <person name="Murphy C."/>
            <person name="Neiman D."/>
            <person name="Pearson M."/>
            <person name="Priest M."/>
            <person name="Roberts A."/>
            <person name="Saif S."/>
            <person name="Shea T."/>
            <person name="Sisk P."/>
            <person name="Sykes S."/>
            <person name="Wortman J."/>
            <person name="Nusbaum C."/>
            <person name="Birren B."/>
        </authorList>
    </citation>
    <scope>NUCLEOTIDE SEQUENCE [LARGE SCALE GENOMIC DNA]</scope>
    <source>
        <strain evidence="2 3">VS20</strain>
    </source>
</reference>
<evidence type="ECO:0000313" key="3">
    <source>
        <dbReference type="Proteomes" id="UP000030762"/>
    </source>
</evidence>
<keyword evidence="1" id="KW-0812">Transmembrane</keyword>
<dbReference type="VEuPathDB" id="FungiDB:SDRG_06890"/>
<accession>T0RT43</accession>
<dbReference type="OMA" id="GPHQACA"/>